<dbReference type="Pfam" id="PF00554">
    <property type="entry name" value="RHD_DNA_bind"/>
    <property type="match status" value="1"/>
</dbReference>
<dbReference type="GO" id="GO:0048731">
    <property type="term" value="P:system development"/>
    <property type="evidence" value="ECO:0007669"/>
    <property type="project" value="UniProtKB-ARBA"/>
</dbReference>
<dbReference type="InterPro" id="IPR011539">
    <property type="entry name" value="RHD_DNA_bind_dom"/>
</dbReference>
<feature type="repeat" description="ANK" evidence="1">
    <location>
        <begin position="642"/>
        <end position="665"/>
    </location>
</feature>
<evidence type="ECO:0000313" key="4">
    <source>
        <dbReference type="Proteomes" id="UP001461498"/>
    </source>
</evidence>
<protein>
    <recommendedName>
        <fullName evidence="2">RHD domain-containing protein</fullName>
    </recommendedName>
</protein>
<dbReference type="PROSITE" id="PS50088">
    <property type="entry name" value="ANK_REPEAT"/>
    <property type="match status" value="3"/>
</dbReference>
<dbReference type="SMART" id="SM00429">
    <property type="entry name" value="IPT"/>
    <property type="match status" value="1"/>
</dbReference>
<proteinExistence type="predicted"/>
<dbReference type="GO" id="GO:0048468">
    <property type="term" value="P:cell development"/>
    <property type="evidence" value="ECO:0007669"/>
    <property type="project" value="UniProtKB-ARBA"/>
</dbReference>
<dbReference type="PANTHER" id="PTHR24169">
    <property type="entry name" value="NUCLEAR FACTOR NF-KAPPA-B PROTEIN"/>
    <property type="match status" value="1"/>
</dbReference>
<comment type="caution">
    <text evidence="3">The sequence shown here is derived from an EMBL/GenBank/DDBJ whole genome shotgun (WGS) entry which is preliminary data.</text>
</comment>
<dbReference type="Proteomes" id="UP001461498">
    <property type="component" value="Unassembled WGS sequence"/>
</dbReference>
<dbReference type="InterPro" id="IPR036770">
    <property type="entry name" value="Ankyrin_rpt-contain_sf"/>
</dbReference>
<dbReference type="Pfam" id="PF16179">
    <property type="entry name" value="RHD_dimer"/>
    <property type="match status" value="1"/>
</dbReference>
<organism evidence="3 4">
    <name type="scientific">Rhynocoris fuscipes</name>
    <dbReference type="NCBI Taxonomy" id="488301"/>
    <lineage>
        <taxon>Eukaryota</taxon>
        <taxon>Metazoa</taxon>
        <taxon>Ecdysozoa</taxon>
        <taxon>Arthropoda</taxon>
        <taxon>Hexapoda</taxon>
        <taxon>Insecta</taxon>
        <taxon>Pterygota</taxon>
        <taxon>Neoptera</taxon>
        <taxon>Paraneoptera</taxon>
        <taxon>Hemiptera</taxon>
        <taxon>Heteroptera</taxon>
        <taxon>Panheteroptera</taxon>
        <taxon>Cimicomorpha</taxon>
        <taxon>Reduviidae</taxon>
        <taxon>Harpactorinae</taxon>
        <taxon>Harpactorini</taxon>
        <taxon>Rhynocoris</taxon>
    </lineage>
</organism>
<gene>
    <name evidence="3" type="ORF">O3M35_008424</name>
</gene>
<dbReference type="Gene3D" id="1.25.40.20">
    <property type="entry name" value="Ankyrin repeat-containing domain"/>
    <property type="match status" value="1"/>
</dbReference>
<dbReference type="AlphaFoldDB" id="A0AAW1D8J8"/>
<dbReference type="InterPro" id="IPR014756">
    <property type="entry name" value="Ig_E-set"/>
</dbReference>
<dbReference type="GO" id="GO:0000978">
    <property type="term" value="F:RNA polymerase II cis-regulatory region sequence-specific DNA binding"/>
    <property type="evidence" value="ECO:0007669"/>
    <property type="project" value="TreeGrafter"/>
</dbReference>
<accession>A0AAW1D8J8</accession>
<feature type="repeat" description="ANK" evidence="1">
    <location>
        <begin position="540"/>
        <end position="572"/>
    </location>
</feature>
<dbReference type="GO" id="GO:0005737">
    <property type="term" value="C:cytoplasm"/>
    <property type="evidence" value="ECO:0007669"/>
    <property type="project" value="InterPro"/>
</dbReference>
<evidence type="ECO:0000256" key="1">
    <source>
        <dbReference type="PROSITE-ProRule" id="PRU00023"/>
    </source>
</evidence>
<dbReference type="GO" id="GO:0000981">
    <property type="term" value="F:DNA-binding transcription factor activity, RNA polymerase II-specific"/>
    <property type="evidence" value="ECO:0007669"/>
    <property type="project" value="TreeGrafter"/>
</dbReference>
<dbReference type="PRINTS" id="PR00057">
    <property type="entry name" value="NFKBTNSCPFCT"/>
</dbReference>
<dbReference type="InterPro" id="IPR013783">
    <property type="entry name" value="Ig-like_fold"/>
</dbReference>
<dbReference type="InterPro" id="IPR032397">
    <property type="entry name" value="RHD_dimer"/>
</dbReference>
<dbReference type="InterPro" id="IPR002909">
    <property type="entry name" value="IPT_dom"/>
</dbReference>
<dbReference type="Pfam" id="PF12796">
    <property type="entry name" value="Ank_2"/>
    <property type="match status" value="2"/>
</dbReference>
<dbReference type="SUPFAM" id="SSF49417">
    <property type="entry name" value="p53-like transcription factors"/>
    <property type="match status" value="1"/>
</dbReference>
<dbReference type="SUPFAM" id="SSF81296">
    <property type="entry name" value="E set domains"/>
    <property type="match status" value="1"/>
</dbReference>
<keyword evidence="1" id="KW-0040">ANK repeat</keyword>
<keyword evidence="4" id="KW-1185">Reference proteome</keyword>
<dbReference type="PANTHER" id="PTHR24169:SF28">
    <property type="entry name" value="NUCLEAR FACTOR NF-KAPPA-B P110 SUBUNIT"/>
    <property type="match status" value="1"/>
</dbReference>
<sequence>MEDCFTNMTEDSTMFNFGFDEIEQILESSPESGYEEGRDSPELTVLTELSSARDCYNSFGSQLSASEEMPKPSLEILEQPQSLYRFRYLTEFKDNPHGPLTGQNSSKVYKTFPTVRLKNYCKKAIIRCWLCVNSNGKNVHIHQLLTKNDGRGIRNEPHDVVVDTTNNFTAQFEGLNIIHAVTKGKKYLEGFHEKKCFINSGYELNKLVYPYNEAELKQEVKNMEKNKAVLYFEAFDYETHEKLGCDIFSHEIKNSKNPHTSTLKIARQSVTCGKVSGGTEVIIFVEKVTKDVKIMFSERNGPWKEEAEIVEIWHQVAIAFRTPAYKDLSIDQDKEVFFQLVRESDNSFSNEMPFSYRPAQTTQPKYCEPVIGKKRRIDEDLSSVGVPSYPYSPPLSEQNYNSEIDSFYNSQDCVFHVMSNDDPFLQDCNEKLRGGGVLPGIMDYTYGVPRTECTIELGPGLESDGVGGHGHISESNEPFVDEARKHISAENEDDVEQKEYKLAKNLFQLILKEDNPSFTKFNDILKNLSHEKLIHFRNIFNKTPIHMAIENKKFDYLEPLVLAGIDVNALDVDGNSSLHLAILHDAQPKIISFLLEKGANTNLFNTDGETPIHLACRLGRKLQLEYLLPSMRSFTEHLSIKTGDTPLHVAVQHGHFDLVSPLLKKVPILFPNKGGYTSLDLAIIKEDDRIVKLLLSHMDPKERKNIVIVNIILTKVKSDMMFELLMDYMRRAGEEPDFVSIKYENKLSSDLNEKCIIKRLL</sequence>
<dbReference type="Gene3D" id="2.60.40.340">
    <property type="entry name" value="Rel homology domain (RHD), DNA-binding domain"/>
    <property type="match status" value="1"/>
</dbReference>
<name>A0AAW1D8J8_9HEMI</name>
<dbReference type="EMBL" id="JAPXFL010000005">
    <property type="protein sequence ID" value="KAK9506495.1"/>
    <property type="molecule type" value="Genomic_DNA"/>
</dbReference>
<feature type="domain" description="RHD" evidence="2">
    <location>
        <begin position="69"/>
        <end position="259"/>
    </location>
</feature>
<dbReference type="InterPro" id="IPR037059">
    <property type="entry name" value="RHD_DNA_bind_dom_sf"/>
</dbReference>
<dbReference type="Gene3D" id="2.60.40.10">
    <property type="entry name" value="Immunoglobulins"/>
    <property type="match status" value="1"/>
</dbReference>
<dbReference type="SUPFAM" id="SSF48403">
    <property type="entry name" value="Ankyrin repeat"/>
    <property type="match status" value="1"/>
</dbReference>
<dbReference type="SMART" id="SM00248">
    <property type="entry name" value="ANK"/>
    <property type="match status" value="5"/>
</dbReference>
<evidence type="ECO:0000313" key="3">
    <source>
        <dbReference type="EMBL" id="KAK9506495.1"/>
    </source>
</evidence>
<dbReference type="PROSITE" id="PS50254">
    <property type="entry name" value="REL_2"/>
    <property type="match status" value="1"/>
</dbReference>
<dbReference type="PROSITE" id="PS50297">
    <property type="entry name" value="ANK_REP_REGION"/>
    <property type="match status" value="3"/>
</dbReference>
<dbReference type="InterPro" id="IPR008967">
    <property type="entry name" value="p53-like_TF_DNA-bd_sf"/>
</dbReference>
<reference evidence="3 4" key="1">
    <citation type="submission" date="2022-12" db="EMBL/GenBank/DDBJ databases">
        <title>Chromosome-level genome assembly of true bugs.</title>
        <authorList>
            <person name="Ma L."/>
            <person name="Li H."/>
        </authorList>
    </citation>
    <scope>NUCLEOTIDE SEQUENCE [LARGE SCALE GENOMIC DNA]</scope>
    <source>
        <strain evidence="3">Lab_2022b</strain>
    </source>
</reference>
<evidence type="ECO:0000259" key="2">
    <source>
        <dbReference type="PROSITE" id="PS50254"/>
    </source>
</evidence>
<feature type="repeat" description="ANK" evidence="1">
    <location>
        <begin position="573"/>
        <end position="606"/>
    </location>
</feature>
<dbReference type="InterPro" id="IPR002110">
    <property type="entry name" value="Ankyrin_rpt"/>
</dbReference>
<dbReference type="EMBL" id="JAPXFL010000005">
    <property type="protein sequence ID" value="KAK9506494.1"/>
    <property type="molecule type" value="Genomic_DNA"/>
</dbReference>
<dbReference type="InterPro" id="IPR000451">
    <property type="entry name" value="NFkB/Dor"/>
</dbReference>